<dbReference type="GO" id="GO:0004826">
    <property type="term" value="F:phenylalanine-tRNA ligase activity"/>
    <property type="evidence" value="ECO:0007669"/>
    <property type="project" value="UniProtKB-EC"/>
</dbReference>
<evidence type="ECO:0000256" key="10">
    <source>
        <dbReference type="ARBA" id="ARBA00022741"/>
    </source>
</evidence>
<dbReference type="Pfam" id="PF01409">
    <property type="entry name" value="tRNA-synt_2d"/>
    <property type="match status" value="1"/>
</dbReference>
<dbReference type="HAMAP" id="MF_00281">
    <property type="entry name" value="Phe_tRNA_synth_alpha1"/>
    <property type="match status" value="1"/>
</dbReference>
<dbReference type="GO" id="GO:0000049">
    <property type="term" value="F:tRNA binding"/>
    <property type="evidence" value="ECO:0007669"/>
    <property type="project" value="InterPro"/>
</dbReference>
<organism evidence="19">
    <name type="scientific">hydrothermal vent metagenome</name>
    <dbReference type="NCBI Taxonomy" id="652676"/>
    <lineage>
        <taxon>unclassified sequences</taxon>
        <taxon>metagenomes</taxon>
        <taxon>ecological metagenomes</taxon>
    </lineage>
</organism>
<keyword evidence="8 19" id="KW-0436">Ligase</keyword>
<feature type="domain" description="Aminoacyl-transfer RNA synthetases class-II family profile" evidence="18">
    <location>
        <begin position="114"/>
        <end position="327"/>
    </location>
</feature>
<dbReference type="InterPro" id="IPR010978">
    <property type="entry name" value="tRNA-bd_arm"/>
</dbReference>
<dbReference type="Gene3D" id="3.30.930.10">
    <property type="entry name" value="Bira Bifunctional Protein, Domain 2"/>
    <property type="match status" value="1"/>
</dbReference>
<dbReference type="EC" id="6.1.1.20" evidence="5"/>
<evidence type="ECO:0000256" key="9">
    <source>
        <dbReference type="ARBA" id="ARBA00022723"/>
    </source>
</evidence>
<evidence type="ECO:0000256" key="3">
    <source>
        <dbReference type="ARBA" id="ARBA00010207"/>
    </source>
</evidence>
<evidence type="ECO:0000256" key="8">
    <source>
        <dbReference type="ARBA" id="ARBA00022598"/>
    </source>
</evidence>
<proteinExistence type="inferred from homology"/>
<dbReference type="GO" id="GO:0006432">
    <property type="term" value="P:phenylalanyl-tRNA aminoacylation"/>
    <property type="evidence" value="ECO:0007669"/>
    <property type="project" value="InterPro"/>
</dbReference>
<evidence type="ECO:0000256" key="4">
    <source>
        <dbReference type="ARBA" id="ARBA00011209"/>
    </source>
</evidence>
<evidence type="ECO:0000256" key="11">
    <source>
        <dbReference type="ARBA" id="ARBA00022840"/>
    </source>
</evidence>
<keyword evidence="12" id="KW-0460">Magnesium</keyword>
<dbReference type="InterPro" id="IPR004529">
    <property type="entry name" value="Phe-tRNA-synth_IIc_asu"/>
</dbReference>
<keyword evidence="14 19" id="KW-0030">Aminoacyl-tRNA synthetase</keyword>
<dbReference type="InterPro" id="IPR006195">
    <property type="entry name" value="aa-tRNA-synth_II"/>
</dbReference>
<evidence type="ECO:0000256" key="16">
    <source>
        <dbReference type="ARBA" id="ARBA00049255"/>
    </source>
</evidence>
<feature type="coiled-coil region" evidence="17">
    <location>
        <begin position="62"/>
        <end position="89"/>
    </location>
</feature>
<evidence type="ECO:0000256" key="2">
    <source>
        <dbReference type="ARBA" id="ARBA00004496"/>
    </source>
</evidence>
<evidence type="ECO:0000313" key="19">
    <source>
        <dbReference type="EMBL" id="SFV83571.1"/>
    </source>
</evidence>
<evidence type="ECO:0000256" key="1">
    <source>
        <dbReference type="ARBA" id="ARBA00001946"/>
    </source>
</evidence>
<dbReference type="GO" id="GO:0005737">
    <property type="term" value="C:cytoplasm"/>
    <property type="evidence" value="ECO:0007669"/>
    <property type="project" value="UniProtKB-SubCell"/>
</dbReference>
<keyword evidence="10" id="KW-0547">Nucleotide-binding</keyword>
<dbReference type="CDD" id="cd00496">
    <property type="entry name" value="PheRS_alpha_core"/>
    <property type="match status" value="1"/>
</dbReference>
<dbReference type="GO" id="GO:0005524">
    <property type="term" value="F:ATP binding"/>
    <property type="evidence" value="ECO:0007669"/>
    <property type="project" value="UniProtKB-KW"/>
</dbReference>
<keyword evidence="17" id="KW-0175">Coiled coil</keyword>
<evidence type="ECO:0000256" key="14">
    <source>
        <dbReference type="ARBA" id="ARBA00023146"/>
    </source>
</evidence>
<dbReference type="PANTHER" id="PTHR11538">
    <property type="entry name" value="PHENYLALANYL-TRNA SYNTHETASE"/>
    <property type="match status" value="1"/>
</dbReference>
<protein>
    <recommendedName>
        <fullName evidence="6">Phenylalanine--tRNA ligase alpha subunit</fullName>
        <ecNumber evidence="5">6.1.1.20</ecNumber>
    </recommendedName>
    <alternativeName>
        <fullName evidence="15">Phenylalanyl-tRNA synthetase alpha subunit</fullName>
    </alternativeName>
</protein>
<evidence type="ECO:0000256" key="12">
    <source>
        <dbReference type="ARBA" id="ARBA00022842"/>
    </source>
</evidence>
<comment type="catalytic activity">
    <reaction evidence="16">
        <text>tRNA(Phe) + L-phenylalanine + ATP = L-phenylalanyl-tRNA(Phe) + AMP + diphosphate + H(+)</text>
        <dbReference type="Rhea" id="RHEA:19413"/>
        <dbReference type="Rhea" id="RHEA-COMP:9668"/>
        <dbReference type="Rhea" id="RHEA-COMP:9699"/>
        <dbReference type="ChEBI" id="CHEBI:15378"/>
        <dbReference type="ChEBI" id="CHEBI:30616"/>
        <dbReference type="ChEBI" id="CHEBI:33019"/>
        <dbReference type="ChEBI" id="CHEBI:58095"/>
        <dbReference type="ChEBI" id="CHEBI:78442"/>
        <dbReference type="ChEBI" id="CHEBI:78531"/>
        <dbReference type="ChEBI" id="CHEBI:456215"/>
        <dbReference type="EC" id="6.1.1.20"/>
    </reaction>
</comment>
<keyword evidence="13" id="KW-0648">Protein biosynthesis</keyword>
<keyword evidence="11" id="KW-0067">ATP-binding</keyword>
<dbReference type="PROSITE" id="PS50862">
    <property type="entry name" value="AA_TRNA_LIGASE_II"/>
    <property type="match status" value="1"/>
</dbReference>
<evidence type="ECO:0000256" key="17">
    <source>
        <dbReference type="SAM" id="Coils"/>
    </source>
</evidence>
<sequence>MINTILDQAKASIAAAESLKELDDLRVKFLGKKGELTALLKGLGKLSKEERPKMGEAINQAKVNLQNRLTDRKNHLETLELEKRLLKEKIDVSLPGRNVEMGGLHPVTITLNRIQSLFAKNGFEVEVGPEIEDDFHNFTALNIPEHHPARAMHDTFYFDESTVLRTHTSPVQIRTMENKKPPLRIIAPGRVYRCDSDITHTPMFHQVEGLIVDKDANFAQLKGLLIDFLRAYFEKEDLQVRFRPSYFPFTEPSAEADIECVICGGEGCRVCKKTGWLEVLGCGVVHPNVLNSVDVDAEEFTGLAFGMGVERLAMLRYGVNDLRLFFENDIRFLKQFK</sequence>
<keyword evidence="7" id="KW-0963">Cytoplasm</keyword>
<dbReference type="Pfam" id="PF02912">
    <property type="entry name" value="Phe_tRNA-synt_N"/>
    <property type="match status" value="1"/>
</dbReference>
<comment type="similarity">
    <text evidence="3">Belongs to the class-II aminoacyl-tRNA synthetase family. Phe-tRNA synthetase alpha subunit type 1 subfamily.</text>
</comment>
<dbReference type="FunFam" id="3.30.930.10:FF:000003">
    <property type="entry name" value="Phenylalanine--tRNA ligase alpha subunit"/>
    <property type="match status" value="1"/>
</dbReference>
<dbReference type="PANTHER" id="PTHR11538:SF41">
    <property type="entry name" value="PHENYLALANINE--TRNA LIGASE, MITOCHONDRIAL"/>
    <property type="match status" value="1"/>
</dbReference>
<evidence type="ECO:0000256" key="13">
    <source>
        <dbReference type="ARBA" id="ARBA00022917"/>
    </source>
</evidence>
<reference evidence="19" key="1">
    <citation type="submission" date="2016-10" db="EMBL/GenBank/DDBJ databases">
        <authorList>
            <person name="de Groot N.N."/>
        </authorList>
    </citation>
    <scope>NUCLEOTIDE SEQUENCE</scope>
</reference>
<dbReference type="GO" id="GO:0046872">
    <property type="term" value="F:metal ion binding"/>
    <property type="evidence" value="ECO:0007669"/>
    <property type="project" value="UniProtKB-KW"/>
</dbReference>
<dbReference type="InterPro" id="IPR045864">
    <property type="entry name" value="aa-tRNA-synth_II/BPL/LPL"/>
</dbReference>
<keyword evidence="9" id="KW-0479">Metal-binding</keyword>
<evidence type="ECO:0000256" key="7">
    <source>
        <dbReference type="ARBA" id="ARBA00022490"/>
    </source>
</evidence>
<dbReference type="AlphaFoldDB" id="A0A1W1DPP4"/>
<accession>A0A1W1DPP4</accession>
<comment type="cofactor">
    <cofactor evidence="1">
        <name>Mg(2+)</name>
        <dbReference type="ChEBI" id="CHEBI:18420"/>
    </cofactor>
</comment>
<dbReference type="SUPFAM" id="SSF55681">
    <property type="entry name" value="Class II aaRS and biotin synthetases"/>
    <property type="match status" value="1"/>
</dbReference>
<evidence type="ECO:0000256" key="5">
    <source>
        <dbReference type="ARBA" id="ARBA00012814"/>
    </source>
</evidence>
<dbReference type="InterPro" id="IPR022911">
    <property type="entry name" value="Phe_tRNA_ligase_alpha1_bac"/>
</dbReference>
<name>A0A1W1DPP4_9ZZZZ</name>
<dbReference type="InterPro" id="IPR002319">
    <property type="entry name" value="Phenylalanyl-tRNA_Synthase"/>
</dbReference>
<comment type="subcellular location">
    <subcellularLocation>
        <location evidence="2">Cytoplasm</location>
    </subcellularLocation>
</comment>
<evidence type="ECO:0000259" key="18">
    <source>
        <dbReference type="PROSITE" id="PS50862"/>
    </source>
</evidence>
<comment type="subunit">
    <text evidence="4">Tetramer of two alpha and two beta subunits.</text>
</comment>
<dbReference type="SUPFAM" id="SSF46589">
    <property type="entry name" value="tRNA-binding arm"/>
    <property type="match status" value="1"/>
</dbReference>
<gene>
    <name evidence="19" type="ORF">MNB_SUP05-7-308</name>
</gene>
<dbReference type="NCBIfam" id="TIGR00468">
    <property type="entry name" value="pheS"/>
    <property type="match status" value="1"/>
</dbReference>
<dbReference type="InterPro" id="IPR004188">
    <property type="entry name" value="Phe-tRNA_ligase_II_N"/>
</dbReference>
<dbReference type="EMBL" id="FPHW01000038">
    <property type="protein sequence ID" value="SFV83571.1"/>
    <property type="molecule type" value="Genomic_DNA"/>
</dbReference>
<evidence type="ECO:0000256" key="15">
    <source>
        <dbReference type="ARBA" id="ARBA00030612"/>
    </source>
</evidence>
<evidence type="ECO:0000256" key="6">
    <source>
        <dbReference type="ARBA" id="ARBA00015409"/>
    </source>
</evidence>